<reference evidence="2" key="1">
    <citation type="journal article" date="2023" name="DNA Res.">
        <title>Chromosome-level genome assembly of Phrynocephalus forsythii using third-generation DNA sequencing and Hi-C analysis.</title>
        <authorList>
            <person name="Qi Y."/>
            <person name="Zhao W."/>
            <person name="Zhao Y."/>
            <person name="Niu C."/>
            <person name="Cao S."/>
            <person name="Zhang Y."/>
        </authorList>
    </citation>
    <scope>NUCLEOTIDE SEQUENCE</scope>
    <source>
        <tissue evidence="2">Muscle</tissue>
    </source>
</reference>
<feature type="region of interest" description="Disordered" evidence="1">
    <location>
        <begin position="84"/>
        <end position="140"/>
    </location>
</feature>
<evidence type="ECO:0000313" key="2">
    <source>
        <dbReference type="EMBL" id="KAJ7329043.1"/>
    </source>
</evidence>
<dbReference type="Proteomes" id="UP001142489">
    <property type="component" value="Unassembled WGS sequence"/>
</dbReference>
<dbReference type="EMBL" id="JAPFRF010000006">
    <property type="protein sequence ID" value="KAJ7329043.1"/>
    <property type="molecule type" value="Genomic_DNA"/>
</dbReference>
<accession>A0A9Q1B1S7</accession>
<evidence type="ECO:0000256" key="1">
    <source>
        <dbReference type="SAM" id="MobiDB-lite"/>
    </source>
</evidence>
<feature type="compositionally biased region" description="Gly residues" evidence="1">
    <location>
        <begin position="127"/>
        <end position="140"/>
    </location>
</feature>
<evidence type="ECO:0000313" key="3">
    <source>
        <dbReference type="Proteomes" id="UP001142489"/>
    </source>
</evidence>
<gene>
    <name evidence="2" type="ORF">JRQ81_015217</name>
</gene>
<keyword evidence="3" id="KW-1185">Reference proteome</keyword>
<dbReference type="AlphaFoldDB" id="A0A9Q1B1S7"/>
<protein>
    <submittedName>
        <fullName evidence="2">Uncharacterized protein</fullName>
    </submittedName>
</protein>
<organism evidence="2 3">
    <name type="scientific">Phrynocephalus forsythii</name>
    <dbReference type="NCBI Taxonomy" id="171643"/>
    <lineage>
        <taxon>Eukaryota</taxon>
        <taxon>Metazoa</taxon>
        <taxon>Chordata</taxon>
        <taxon>Craniata</taxon>
        <taxon>Vertebrata</taxon>
        <taxon>Euteleostomi</taxon>
        <taxon>Lepidosauria</taxon>
        <taxon>Squamata</taxon>
        <taxon>Bifurcata</taxon>
        <taxon>Unidentata</taxon>
        <taxon>Episquamata</taxon>
        <taxon>Toxicofera</taxon>
        <taxon>Iguania</taxon>
        <taxon>Acrodonta</taxon>
        <taxon>Agamidae</taxon>
        <taxon>Agaminae</taxon>
        <taxon>Phrynocephalus</taxon>
    </lineage>
</organism>
<proteinExistence type="predicted"/>
<name>A0A9Q1B1S7_9SAUR</name>
<comment type="caution">
    <text evidence="2">The sequence shown here is derived from an EMBL/GenBank/DDBJ whole genome shotgun (WGS) entry which is preliminary data.</text>
</comment>
<sequence>MGNLRRIGYKRVASWVPNSPPPVDPHVGRAREPGVQDVDAADGVGPLDDLPQRRVVVEPKPLAEPVHGVDPIFFLLLLVTPARREEREAGHRGSGGRTSSGGSRRRRAGLGAHAEPKPGAVVEGGPPREGGCGWRCGRGP</sequence>